<sequence>MNDILTNINAILERKKQINTTIEIEKQWPINIDLYYTSQQSMYGGLSDGIIQQICYKNFLDGYFSGQHSKYGIIRFIVSKSNSTKVLNNCNYYNKGTYTAVYVIKNAIDTPYMPEKNNYLIIRITEEDSFKPVKYANDKKKFNKYIPKYYFYGKLNRTGLIKQYYYAIVHKYNDMETLLLQPIDHRKLFFKNLLIMLSYFESEKYIVNDFKFHNIAYDDNFVPIIIDYEDVTISPYSEYNKSPQTYQCNKRYKNYEGSKMMSSGLVGIIIKLFFTSIDPYAPPLFTKDRCHDVTNMTDIFKNIHVIMKPQPDVTDKDFINFLKNSIINVNYDGLLADVNKKVPNMNELLMNFNLL</sequence>
<proteinExistence type="predicted"/>
<dbReference type="SUPFAM" id="SSF56112">
    <property type="entry name" value="Protein kinase-like (PK-like)"/>
    <property type="match status" value="1"/>
</dbReference>
<evidence type="ECO:0008006" key="2">
    <source>
        <dbReference type="Google" id="ProtNLM"/>
    </source>
</evidence>
<dbReference type="InterPro" id="IPR011009">
    <property type="entry name" value="Kinase-like_dom_sf"/>
</dbReference>
<dbReference type="EMBL" id="KY684109">
    <property type="protein sequence ID" value="ARF11839.1"/>
    <property type="molecule type" value="Genomic_DNA"/>
</dbReference>
<protein>
    <recommendedName>
        <fullName evidence="2">Protein kinase domain-containing protein</fullName>
    </recommendedName>
</protein>
<gene>
    <name evidence="1" type="ORF">Klosneuvirus_2_275</name>
</gene>
<name>A0A1V0SJE6_9VIRU</name>
<accession>A0A1V0SJE6</accession>
<organism evidence="1">
    <name type="scientific">Klosneuvirus KNV1</name>
    <dbReference type="NCBI Taxonomy" id="1977640"/>
    <lineage>
        <taxon>Viruses</taxon>
        <taxon>Varidnaviria</taxon>
        <taxon>Bamfordvirae</taxon>
        <taxon>Nucleocytoviricota</taxon>
        <taxon>Megaviricetes</taxon>
        <taxon>Imitervirales</taxon>
        <taxon>Mimiviridae</taxon>
        <taxon>Klosneuvirinae</taxon>
        <taxon>Klosneuvirus</taxon>
    </lineage>
</organism>
<evidence type="ECO:0000313" key="1">
    <source>
        <dbReference type="EMBL" id="ARF11839.1"/>
    </source>
</evidence>
<reference evidence="1" key="1">
    <citation type="journal article" date="2017" name="Science">
        <title>Giant viruses with an expanded complement of translation system components.</title>
        <authorList>
            <person name="Schulz F."/>
            <person name="Yutin N."/>
            <person name="Ivanova N.N."/>
            <person name="Ortega D.R."/>
            <person name="Lee T.K."/>
            <person name="Vierheilig J."/>
            <person name="Daims H."/>
            <person name="Horn M."/>
            <person name="Wagner M."/>
            <person name="Jensen G.J."/>
            <person name="Kyrpides N.C."/>
            <person name="Koonin E.V."/>
            <person name="Woyke T."/>
        </authorList>
    </citation>
    <scope>NUCLEOTIDE SEQUENCE</scope>
    <source>
        <strain evidence="1">KNV1</strain>
    </source>
</reference>